<comment type="caution">
    <text evidence="1">The sequence shown here is derived from an EMBL/GenBank/DDBJ whole genome shotgun (WGS) entry which is preliminary data.</text>
</comment>
<dbReference type="EMBL" id="VWRR01000013">
    <property type="protein sequence ID" value="KAF6001830.1"/>
    <property type="molecule type" value="Genomic_DNA"/>
</dbReference>
<dbReference type="OrthoDB" id="29853at2759"/>
<evidence type="ECO:0000313" key="1">
    <source>
        <dbReference type="EMBL" id="KAF6001830.1"/>
    </source>
</evidence>
<evidence type="ECO:0000313" key="2">
    <source>
        <dbReference type="Proteomes" id="UP000530660"/>
    </source>
</evidence>
<accession>A0A7J7IGF4</accession>
<organism evidence="1 2">
    <name type="scientific">Cyanidiococcus yangmingshanensis</name>
    <dbReference type="NCBI Taxonomy" id="2690220"/>
    <lineage>
        <taxon>Eukaryota</taxon>
        <taxon>Rhodophyta</taxon>
        <taxon>Bangiophyceae</taxon>
        <taxon>Cyanidiales</taxon>
        <taxon>Cyanidiaceae</taxon>
        <taxon>Cyanidiococcus</taxon>
    </lineage>
</organism>
<protein>
    <submittedName>
        <fullName evidence="1">Uncharacterized protein</fullName>
    </submittedName>
</protein>
<dbReference type="AlphaFoldDB" id="A0A7J7IGF4"/>
<gene>
    <name evidence="1" type="ORF">F1559_004012</name>
</gene>
<dbReference type="InterPro" id="IPR042277">
    <property type="entry name" value="IST1-like"/>
</dbReference>
<name>A0A7J7IGF4_9RHOD</name>
<proteinExistence type="predicted"/>
<sequence length="148" mass="16792">MIYACYSFARAPGVPPEAATGPLTGAVSELDEVGHILVKLFGGPDFALSVFERPQASGVNANLIRLLEWKIPPKETIVKEMERIAQHYELEWNPPVHLFDRENGERMMARCDSIPDGFRATGIRRPEPAMTDELDLMQRLDRLRDFRI</sequence>
<keyword evidence="2" id="KW-1185">Reference proteome</keyword>
<dbReference type="Gene3D" id="1.20.1260.60">
    <property type="entry name" value="Vacuolar protein sorting-associated protein Ist1"/>
    <property type="match status" value="1"/>
</dbReference>
<dbReference type="Proteomes" id="UP000530660">
    <property type="component" value="Unassembled WGS sequence"/>
</dbReference>
<reference evidence="1 2" key="1">
    <citation type="journal article" date="2020" name="J. Phycol.">
        <title>Comparative genome analysis reveals Cyanidiococcus gen. nov., a new extremophilic red algal genus sister to Cyanidioschyzon (Cyanidioschyzonaceae, Rhodophyta).</title>
        <authorList>
            <person name="Liu S.-L."/>
            <person name="Chiang Y.-R."/>
            <person name="Yoon H.S."/>
            <person name="Fu H.-Y."/>
        </authorList>
    </citation>
    <scope>NUCLEOTIDE SEQUENCE [LARGE SCALE GENOMIC DNA]</scope>
    <source>
        <strain evidence="1 2">THAL066</strain>
    </source>
</reference>